<organism evidence="1">
    <name type="scientific">Solanum chacoense</name>
    <name type="common">Chaco potato</name>
    <dbReference type="NCBI Taxonomy" id="4108"/>
    <lineage>
        <taxon>Eukaryota</taxon>
        <taxon>Viridiplantae</taxon>
        <taxon>Streptophyta</taxon>
        <taxon>Embryophyta</taxon>
        <taxon>Tracheophyta</taxon>
        <taxon>Spermatophyta</taxon>
        <taxon>Magnoliopsida</taxon>
        <taxon>eudicotyledons</taxon>
        <taxon>Gunneridae</taxon>
        <taxon>Pentapetalae</taxon>
        <taxon>asterids</taxon>
        <taxon>lamiids</taxon>
        <taxon>Solanales</taxon>
        <taxon>Solanaceae</taxon>
        <taxon>Solanoideae</taxon>
        <taxon>Solaneae</taxon>
        <taxon>Solanum</taxon>
    </lineage>
</organism>
<dbReference type="AlphaFoldDB" id="A0A0V0GH25"/>
<evidence type="ECO:0000313" key="1">
    <source>
        <dbReference type="EMBL" id="JAP07197.1"/>
    </source>
</evidence>
<accession>A0A0V0GH25</accession>
<dbReference type="EMBL" id="GEDG01039264">
    <property type="protein sequence ID" value="JAP07197.1"/>
    <property type="molecule type" value="Transcribed_RNA"/>
</dbReference>
<feature type="non-terminal residue" evidence="1">
    <location>
        <position position="1"/>
    </location>
</feature>
<proteinExistence type="predicted"/>
<name>A0A0V0GH25_SOLCH</name>
<protein>
    <submittedName>
        <fullName evidence="1">Putative ovule protein</fullName>
    </submittedName>
</protein>
<sequence>SSSQHLQSIPFTFPSLLVTRQPGTTTSRVPTWTKVYLLTCESFNWELNGHQIVFPREAPIPGEGMKH</sequence>
<reference evidence="1" key="1">
    <citation type="submission" date="2015-12" db="EMBL/GenBank/DDBJ databases">
        <title>Gene expression during late stages of embryo sac development: a critical building block for successful pollen-pistil interactions.</title>
        <authorList>
            <person name="Liu Y."/>
            <person name="Joly V."/>
            <person name="Sabar M."/>
            <person name="Matton D.P."/>
        </authorList>
    </citation>
    <scope>NUCLEOTIDE SEQUENCE</scope>
</reference>